<gene>
    <name evidence="2" type="ORF">GCM10009819_09510</name>
</gene>
<accession>A0ABP5FJZ9</accession>
<sequence>MELLFITLGGAILGLAARYVVPRREFHGVLLVPAVGAGTAAVVWVALTWLGLAWDGGWIWLVSLVLSGAAAAGAAYVVGRRREQDDVRTYERLARFGLARG</sequence>
<organism evidence="2 3">
    <name type="scientific">Agromyces tropicus</name>
    <dbReference type="NCBI Taxonomy" id="555371"/>
    <lineage>
        <taxon>Bacteria</taxon>
        <taxon>Bacillati</taxon>
        <taxon>Actinomycetota</taxon>
        <taxon>Actinomycetes</taxon>
        <taxon>Micrococcales</taxon>
        <taxon>Microbacteriaceae</taxon>
        <taxon>Agromyces</taxon>
    </lineage>
</organism>
<keyword evidence="1" id="KW-0472">Membrane</keyword>
<comment type="caution">
    <text evidence="2">The sequence shown here is derived from an EMBL/GenBank/DDBJ whole genome shotgun (WGS) entry which is preliminary data.</text>
</comment>
<dbReference type="EMBL" id="BAAAPW010000001">
    <property type="protein sequence ID" value="GAA2028091.1"/>
    <property type="molecule type" value="Genomic_DNA"/>
</dbReference>
<dbReference type="Proteomes" id="UP001501196">
    <property type="component" value="Unassembled WGS sequence"/>
</dbReference>
<keyword evidence="1" id="KW-1133">Transmembrane helix</keyword>
<proteinExistence type="predicted"/>
<feature type="transmembrane region" description="Helical" evidence="1">
    <location>
        <begin position="6"/>
        <end position="21"/>
    </location>
</feature>
<feature type="transmembrane region" description="Helical" evidence="1">
    <location>
        <begin position="58"/>
        <end position="78"/>
    </location>
</feature>
<keyword evidence="1" id="KW-0812">Transmembrane</keyword>
<name>A0ABP5FJZ9_9MICO</name>
<feature type="transmembrane region" description="Helical" evidence="1">
    <location>
        <begin position="28"/>
        <end position="52"/>
    </location>
</feature>
<reference evidence="3" key="1">
    <citation type="journal article" date="2019" name="Int. J. Syst. Evol. Microbiol.">
        <title>The Global Catalogue of Microorganisms (GCM) 10K type strain sequencing project: providing services to taxonomists for standard genome sequencing and annotation.</title>
        <authorList>
            <consortium name="The Broad Institute Genomics Platform"/>
            <consortium name="The Broad Institute Genome Sequencing Center for Infectious Disease"/>
            <person name="Wu L."/>
            <person name="Ma J."/>
        </authorList>
    </citation>
    <scope>NUCLEOTIDE SEQUENCE [LARGE SCALE GENOMIC DNA]</scope>
    <source>
        <strain evidence="3">JCM 15672</strain>
    </source>
</reference>
<evidence type="ECO:0000256" key="1">
    <source>
        <dbReference type="SAM" id="Phobius"/>
    </source>
</evidence>
<evidence type="ECO:0000313" key="3">
    <source>
        <dbReference type="Proteomes" id="UP001501196"/>
    </source>
</evidence>
<evidence type="ECO:0008006" key="4">
    <source>
        <dbReference type="Google" id="ProtNLM"/>
    </source>
</evidence>
<protein>
    <recommendedName>
        <fullName evidence="4">Integral membrane protein</fullName>
    </recommendedName>
</protein>
<keyword evidence="3" id="KW-1185">Reference proteome</keyword>
<dbReference type="RefSeq" id="WP_344369830.1">
    <property type="nucleotide sequence ID" value="NZ_BAAAPW010000001.1"/>
</dbReference>
<evidence type="ECO:0000313" key="2">
    <source>
        <dbReference type="EMBL" id="GAA2028091.1"/>
    </source>
</evidence>